<dbReference type="GO" id="GO:0016740">
    <property type="term" value="F:transferase activity"/>
    <property type="evidence" value="ECO:0007669"/>
    <property type="project" value="UniProtKB-KW"/>
</dbReference>
<evidence type="ECO:0000256" key="1">
    <source>
        <dbReference type="SAM" id="MobiDB-lite"/>
    </source>
</evidence>
<dbReference type="EMBL" id="JX428853">
    <property type="protein sequence ID" value="AFU08070.1"/>
    <property type="molecule type" value="Genomic_DNA"/>
</dbReference>
<reference evidence="2" key="1">
    <citation type="submission" date="2012-07" db="EMBL/GenBank/DDBJ databases">
        <title>Novel genes through metagenomics.</title>
        <authorList>
            <person name="Gayathri Devi S."/>
            <person name="Ramya M."/>
        </authorList>
    </citation>
    <scope>NUCLEOTIDE SEQUENCE</scope>
    <source>
        <strain evidence="2">UQM 2246</strain>
    </source>
</reference>
<organism evidence="2">
    <name type="scientific">Gemmata obscuriglobus</name>
    <dbReference type="NCBI Taxonomy" id="114"/>
    <lineage>
        <taxon>Bacteria</taxon>
        <taxon>Pseudomonadati</taxon>
        <taxon>Planctomycetota</taxon>
        <taxon>Planctomycetia</taxon>
        <taxon>Gemmatales</taxon>
        <taxon>Gemmataceae</taxon>
        <taxon>Gemmata</taxon>
    </lineage>
</organism>
<gene>
    <name evidence="2" type="primary">Glt</name>
</gene>
<feature type="non-terminal residue" evidence="2">
    <location>
        <position position="1"/>
    </location>
</feature>
<sequence>SIVSIEPLAHRPRTVGVAEAREGDEPDGAAQDVAHGPGAGVLRHRIGQAHAVEPAHFFIDRRRRRAGNVRVRIDDGHGRRPESIRLLAVVEAETVGCGDFSGHAWDDRLPERHGGWRFACRNRTARRAWCWCTTGSAGTAAGRRSWTAWRAW</sequence>
<accession>K0FBQ6</accession>
<evidence type="ECO:0000313" key="2">
    <source>
        <dbReference type="EMBL" id="AFU08070.1"/>
    </source>
</evidence>
<name>K0FBQ6_9BACT</name>
<dbReference type="AlphaFoldDB" id="K0FBQ6"/>
<keyword evidence="2" id="KW-0808">Transferase</keyword>
<feature type="region of interest" description="Disordered" evidence="1">
    <location>
        <begin position="13"/>
        <end position="37"/>
    </location>
</feature>
<proteinExistence type="predicted"/>
<protein>
    <submittedName>
        <fullName evidence="2">Glycosyl transferase</fullName>
    </submittedName>
</protein>